<evidence type="ECO:0000256" key="3">
    <source>
        <dbReference type="ARBA" id="ARBA00022989"/>
    </source>
</evidence>
<keyword evidence="3 5" id="KW-1133">Transmembrane helix</keyword>
<dbReference type="EMBL" id="LKLN01000009">
    <property type="protein sequence ID" value="KSU07806.1"/>
    <property type="molecule type" value="Genomic_DNA"/>
</dbReference>
<dbReference type="Gene3D" id="1.50.10.150">
    <property type="entry name" value="Voltage-dependent anion channel"/>
    <property type="match status" value="1"/>
</dbReference>
<dbReference type="InterPro" id="IPR004695">
    <property type="entry name" value="SLAC1/Mae1/Ssu1/TehA"/>
</dbReference>
<feature type="transmembrane region" description="Helical" evidence="5">
    <location>
        <begin position="245"/>
        <end position="264"/>
    </location>
</feature>
<keyword evidence="4 5" id="KW-0472">Membrane</keyword>
<dbReference type="GO" id="GO:0046583">
    <property type="term" value="F:monoatomic cation efflux transmembrane transporter activity"/>
    <property type="evidence" value="ECO:0007669"/>
    <property type="project" value="TreeGrafter"/>
</dbReference>
<evidence type="ECO:0000256" key="5">
    <source>
        <dbReference type="SAM" id="Phobius"/>
    </source>
</evidence>
<protein>
    <submittedName>
        <fullName evidence="6">Exfoliative toxin A</fullName>
    </submittedName>
</protein>
<sequence>MLGLFLMFLILLKIVLAMKHTISTLNDPIVASVSPTFTMSLMVLSVFLKRLSGFNLLANVIWWTALILHLILMMYFIYLHVLPKELKIHDVYPSWFITFVGIGVISATSPDFGLEVGKVVVWITLLFYFILLPIVMHRVFILRKMHKSLLPLITIITAPGSLGLVGYLTVVEAKSKIFVIFLFILSQAIYFITLGLLTKLLRSAFYPSYAAFTFPLVISATAVNLTSKLSVFQFLNLELLANMEILIAIAIVTYVLIRYCIFLGSKLVQIMSEKYSPESI</sequence>
<dbReference type="PANTHER" id="PTHR37955">
    <property type="entry name" value="TELLURITE RESISTANCE PROTEIN TEHA"/>
    <property type="match status" value="1"/>
</dbReference>
<feature type="transmembrane region" description="Helical" evidence="5">
    <location>
        <begin position="119"/>
        <end position="137"/>
    </location>
</feature>
<evidence type="ECO:0000256" key="2">
    <source>
        <dbReference type="ARBA" id="ARBA00022692"/>
    </source>
</evidence>
<dbReference type="GO" id="GO:0005886">
    <property type="term" value="C:plasma membrane"/>
    <property type="evidence" value="ECO:0007669"/>
    <property type="project" value="TreeGrafter"/>
</dbReference>
<gene>
    <name evidence="6" type="ORF">KF282_0602</name>
</gene>
<proteinExistence type="predicted"/>
<comment type="caution">
    <text evidence="6">The sequence shown here is derived from an EMBL/GenBank/DDBJ whole genome shotgun (WGS) entry which is preliminary data.</text>
</comment>
<feature type="transmembrane region" description="Helical" evidence="5">
    <location>
        <begin position="27"/>
        <end position="48"/>
    </location>
</feature>
<evidence type="ECO:0000313" key="6">
    <source>
        <dbReference type="EMBL" id="KSU07806.1"/>
    </source>
</evidence>
<evidence type="ECO:0000256" key="4">
    <source>
        <dbReference type="ARBA" id="ARBA00023136"/>
    </source>
</evidence>
<evidence type="ECO:0000256" key="1">
    <source>
        <dbReference type="ARBA" id="ARBA00004141"/>
    </source>
</evidence>
<evidence type="ECO:0000313" key="7">
    <source>
        <dbReference type="Proteomes" id="UP000053058"/>
    </source>
</evidence>
<dbReference type="PANTHER" id="PTHR37955:SF1">
    <property type="entry name" value="DEP DOMAIN-CONTAINING PROTEIN"/>
    <property type="match status" value="1"/>
</dbReference>
<dbReference type="Pfam" id="PF03595">
    <property type="entry name" value="SLAC1"/>
    <property type="match status" value="1"/>
</dbReference>
<dbReference type="Proteomes" id="UP000053058">
    <property type="component" value="Unassembled WGS sequence"/>
</dbReference>
<dbReference type="AlphaFoldDB" id="A0A0V8D2H8"/>
<name>A0A0V8D2H8_LACLL</name>
<dbReference type="InterPro" id="IPR038665">
    <property type="entry name" value="Voltage-dep_anion_channel_sf"/>
</dbReference>
<comment type="subcellular location">
    <subcellularLocation>
        <location evidence="1">Membrane</location>
        <topology evidence="1">Multi-pass membrane protein</topology>
    </subcellularLocation>
</comment>
<feature type="transmembrane region" description="Helical" evidence="5">
    <location>
        <begin position="149"/>
        <end position="171"/>
    </location>
</feature>
<dbReference type="CDD" id="cd09325">
    <property type="entry name" value="TDT_C4-dicarb_trans"/>
    <property type="match status" value="1"/>
</dbReference>
<organism evidence="6 7">
    <name type="scientific">Lactococcus lactis subsp. lactis</name>
    <name type="common">Streptococcus lactis</name>
    <dbReference type="NCBI Taxonomy" id="1360"/>
    <lineage>
        <taxon>Bacteria</taxon>
        <taxon>Bacillati</taxon>
        <taxon>Bacillota</taxon>
        <taxon>Bacilli</taxon>
        <taxon>Lactobacillales</taxon>
        <taxon>Streptococcaceae</taxon>
        <taxon>Lactococcus</taxon>
    </lineage>
</organism>
<keyword evidence="2 5" id="KW-0812">Transmembrane</keyword>
<accession>A0A0V8D2H8</accession>
<feature type="transmembrane region" description="Helical" evidence="5">
    <location>
        <begin position="60"/>
        <end position="78"/>
    </location>
</feature>
<feature type="transmembrane region" description="Helical" evidence="5">
    <location>
        <begin position="204"/>
        <end position="225"/>
    </location>
</feature>
<dbReference type="InterPro" id="IPR052951">
    <property type="entry name" value="Tellurite_res_ion_channel"/>
</dbReference>
<reference evidence="7" key="1">
    <citation type="submission" date="2015-10" db="EMBL/GenBank/DDBJ databases">
        <title>Draft Genome Sequences of 11 Lactococcus lactis subspecies cremoris strains.</title>
        <authorList>
            <person name="Wels M."/>
            <person name="Backus L."/>
            <person name="Boekhorst J."/>
            <person name="Dijkstra A."/>
            <person name="Beerthuizen M."/>
            <person name="Kelly W."/>
            <person name="Siezen R."/>
            <person name="Bachmann H."/>
            <person name="Van Hijum S."/>
        </authorList>
    </citation>
    <scope>NUCLEOTIDE SEQUENCE [LARGE SCALE GENOMIC DNA]</scope>
    <source>
        <strain evidence="7">KF282</strain>
    </source>
</reference>
<dbReference type="PATRIC" id="fig|1360.105.peg.605"/>
<feature type="transmembrane region" description="Helical" evidence="5">
    <location>
        <begin position="177"/>
        <end position="197"/>
    </location>
</feature>